<sequence>MPLASAFHQGDRMQSTSCRCQPRSLSTSALPPRIIPNDNRYETSSSSLAILLALNVIPSRRHSSRKALHRRTANTFPKSQKSRDNGEKETHPENEHIQSTHEKNVFRATQSISVWEKRREASATHISVYLPAHTCLPAALSTISFASAPPPSSLISSTADHSQNTFPAFDSRNGACSDERGTGCQYADILALRLVYCHVGVSLCPFPSPLSPPPFPILPLSFFLPLTLLLLPTFPFPSPAFSLSSLFPSHPLSFPYSSPTPSSFPSPYSSPSPSPYSLPPSLYLPPTPPSTIPLSLLFLCPPYSQFPVPTLLNPSSSPCPSPSLLPLLPFLPPLFPLPFVPHPPSPALLPLLFPTLPPCPSPSLLPPALPFPLHPASPLFHLPFLPCPPLPPCPSCPLLLLPPAPPPPPFASLPFHVPASGETRAVSSCLTSLRGY</sequence>
<feature type="region of interest" description="Disordered" evidence="1">
    <location>
        <begin position="61"/>
        <end position="102"/>
    </location>
</feature>
<accession>A0A3R7PC21</accession>
<evidence type="ECO:0000256" key="1">
    <source>
        <dbReference type="SAM" id="MobiDB-lite"/>
    </source>
</evidence>
<feature type="compositionally biased region" description="Polar residues" evidence="1">
    <location>
        <begin position="12"/>
        <end position="29"/>
    </location>
</feature>
<dbReference type="AlphaFoldDB" id="A0A3R7PC21"/>
<dbReference type="EMBL" id="QCYY01004421">
    <property type="protein sequence ID" value="ROT61017.1"/>
    <property type="molecule type" value="Genomic_DNA"/>
</dbReference>
<evidence type="ECO:0000313" key="3">
    <source>
        <dbReference type="Proteomes" id="UP000283509"/>
    </source>
</evidence>
<protein>
    <submittedName>
        <fullName evidence="2">Uncharacterized protein</fullName>
    </submittedName>
</protein>
<organism evidence="2 3">
    <name type="scientific">Penaeus vannamei</name>
    <name type="common">Whiteleg shrimp</name>
    <name type="synonym">Litopenaeus vannamei</name>
    <dbReference type="NCBI Taxonomy" id="6689"/>
    <lineage>
        <taxon>Eukaryota</taxon>
        <taxon>Metazoa</taxon>
        <taxon>Ecdysozoa</taxon>
        <taxon>Arthropoda</taxon>
        <taxon>Crustacea</taxon>
        <taxon>Multicrustacea</taxon>
        <taxon>Malacostraca</taxon>
        <taxon>Eumalacostraca</taxon>
        <taxon>Eucarida</taxon>
        <taxon>Decapoda</taxon>
        <taxon>Dendrobranchiata</taxon>
        <taxon>Penaeoidea</taxon>
        <taxon>Penaeidae</taxon>
        <taxon>Penaeus</taxon>
    </lineage>
</organism>
<feature type="compositionally biased region" description="Basic and acidic residues" evidence="1">
    <location>
        <begin position="81"/>
        <end position="102"/>
    </location>
</feature>
<reference evidence="2 3" key="1">
    <citation type="submission" date="2018-04" db="EMBL/GenBank/DDBJ databases">
        <authorList>
            <person name="Zhang X."/>
            <person name="Yuan J."/>
            <person name="Li F."/>
            <person name="Xiang J."/>
        </authorList>
    </citation>
    <scope>NUCLEOTIDE SEQUENCE [LARGE SCALE GENOMIC DNA]</scope>
    <source>
        <tissue evidence="2">Muscle</tissue>
    </source>
</reference>
<name>A0A3R7PC21_PENVA</name>
<gene>
    <name evidence="2" type="ORF">C7M84_021251</name>
</gene>
<proteinExistence type="predicted"/>
<dbReference type="Proteomes" id="UP000283509">
    <property type="component" value="Unassembled WGS sequence"/>
</dbReference>
<keyword evidence="3" id="KW-1185">Reference proteome</keyword>
<evidence type="ECO:0000313" key="2">
    <source>
        <dbReference type="EMBL" id="ROT61017.1"/>
    </source>
</evidence>
<reference evidence="2 3" key="2">
    <citation type="submission" date="2019-01" db="EMBL/GenBank/DDBJ databases">
        <title>The decoding of complex shrimp genome reveals the adaptation for benthos swimmer, frequently molting mechanism and breeding impact on genome.</title>
        <authorList>
            <person name="Sun Y."/>
            <person name="Gao Y."/>
            <person name="Yu Y."/>
        </authorList>
    </citation>
    <scope>NUCLEOTIDE SEQUENCE [LARGE SCALE GENOMIC DNA]</scope>
    <source>
        <tissue evidence="2">Muscle</tissue>
    </source>
</reference>
<comment type="caution">
    <text evidence="2">The sequence shown here is derived from an EMBL/GenBank/DDBJ whole genome shotgun (WGS) entry which is preliminary data.</text>
</comment>
<feature type="compositionally biased region" description="Basic residues" evidence="1">
    <location>
        <begin position="61"/>
        <end position="72"/>
    </location>
</feature>
<feature type="region of interest" description="Disordered" evidence="1">
    <location>
        <begin position="1"/>
        <end position="31"/>
    </location>
</feature>